<name>A0A1Y6BUB1_9BACT</name>
<reference evidence="14" key="1">
    <citation type="submission" date="2017-04" db="EMBL/GenBank/DDBJ databases">
        <authorList>
            <person name="Varghese N."/>
            <person name="Submissions S."/>
        </authorList>
    </citation>
    <scope>NUCLEOTIDE SEQUENCE [LARGE SCALE GENOMIC DNA]</scope>
    <source>
        <strain evidence="14">RKEM611</strain>
    </source>
</reference>
<feature type="binding site" evidence="10">
    <location>
        <position position="264"/>
    </location>
    <ligand>
        <name>substrate</name>
    </ligand>
</feature>
<keyword evidence="14" id="KW-1185">Reference proteome</keyword>
<dbReference type="InterPro" id="IPR014026">
    <property type="entry name" value="UDP-Glc/GDP-Man_DH_dimer"/>
</dbReference>
<dbReference type="AlphaFoldDB" id="A0A1Y6BUB1"/>
<evidence type="ECO:0000313" key="13">
    <source>
        <dbReference type="EMBL" id="SMF21715.1"/>
    </source>
</evidence>
<dbReference type="InterPro" id="IPR014027">
    <property type="entry name" value="UDP-Glc/GDP-Man_DH_C"/>
</dbReference>
<evidence type="ECO:0000256" key="6">
    <source>
        <dbReference type="ARBA" id="ARBA00023027"/>
    </source>
</evidence>
<dbReference type="GO" id="GO:0006065">
    <property type="term" value="P:UDP-glucuronate biosynthetic process"/>
    <property type="evidence" value="ECO:0007669"/>
    <property type="project" value="UniProtKB-UniPathway"/>
</dbReference>
<dbReference type="GO" id="GO:0003979">
    <property type="term" value="F:UDP-glucose 6-dehydrogenase activity"/>
    <property type="evidence" value="ECO:0007669"/>
    <property type="project" value="UniProtKB-EC"/>
</dbReference>
<feature type="binding site" evidence="11">
    <location>
        <position position="334"/>
    </location>
    <ligand>
        <name>NAD(+)</name>
        <dbReference type="ChEBI" id="CHEBI:57540"/>
    </ligand>
</feature>
<dbReference type="InterPro" id="IPR028357">
    <property type="entry name" value="UDPglc_DH_bac"/>
</dbReference>
<dbReference type="STRING" id="1513793.SAMN06296036_107128"/>
<evidence type="ECO:0000256" key="11">
    <source>
        <dbReference type="PIRSR" id="PIRSR500134-3"/>
    </source>
</evidence>
<dbReference type="SUPFAM" id="SSF52413">
    <property type="entry name" value="UDP-glucose/GDP-mannose dehydrogenase C-terminal domain"/>
    <property type="match status" value="1"/>
</dbReference>
<dbReference type="Proteomes" id="UP000192907">
    <property type="component" value="Unassembled WGS sequence"/>
</dbReference>
<dbReference type="Pfam" id="PF03721">
    <property type="entry name" value="UDPG_MGDP_dh_N"/>
    <property type="match status" value="1"/>
</dbReference>
<evidence type="ECO:0000313" key="14">
    <source>
        <dbReference type="Proteomes" id="UP000192907"/>
    </source>
</evidence>
<evidence type="ECO:0000259" key="12">
    <source>
        <dbReference type="SMART" id="SM00984"/>
    </source>
</evidence>
<evidence type="ECO:0000256" key="5">
    <source>
        <dbReference type="ARBA" id="ARBA00023002"/>
    </source>
</evidence>
<dbReference type="EC" id="1.1.1.22" evidence="3 8"/>
<feature type="binding site" evidence="11">
    <location>
        <position position="121"/>
    </location>
    <ligand>
        <name>NAD(+)</name>
        <dbReference type="ChEBI" id="CHEBI:57540"/>
    </ligand>
</feature>
<feature type="active site" description="Nucleophile" evidence="9">
    <location>
        <position position="267"/>
    </location>
</feature>
<evidence type="ECO:0000256" key="3">
    <source>
        <dbReference type="ARBA" id="ARBA00012954"/>
    </source>
</evidence>
<feature type="binding site" evidence="10">
    <location>
        <position position="327"/>
    </location>
    <ligand>
        <name>substrate</name>
    </ligand>
</feature>
<accession>A0A1Y6BUB1</accession>
<keyword evidence="6 8" id="KW-0520">NAD</keyword>
<comment type="pathway">
    <text evidence="1">Nucleotide-sugar biosynthesis; UDP-alpha-D-glucuronate biosynthesis; UDP-alpha-D-glucuronate from UDP-alpha-D-glucose: step 1/1.</text>
</comment>
<evidence type="ECO:0000256" key="1">
    <source>
        <dbReference type="ARBA" id="ARBA00004701"/>
    </source>
</evidence>
<feature type="binding site" evidence="10">
    <location>
        <begin position="256"/>
        <end position="260"/>
    </location>
    <ligand>
        <name>substrate</name>
    </ligand>
</feature>
<dbReference type="Pfam" id="PF03720">
    <property type="entry name" value="UDPG_MGDP_dh_C"/>
    <property type="match status" value="1"/>
</dbReference>
<dbReference type="PANTHER" id="PTHR43750">
    <property type="entry name" value="UDP-GLUCOSE 6-DEHYDROGENASE TUAD"/>
    <property type="match status" value="1"/>
</dbReference>
<sequence>MRVVMVGTGYVGLVSGTCLSEVGHNVACVDLNEEKIKLLKDGTSPIYEPGLENLIRRNMEHDRLTFTTRISEVLGNADVAFIAVGTPEGEDGSADVRYVEAVAESIGKLVERNLMVVVKSTVPVGTCDLVEETIQKQLAQRQSNVKVTVASNPEFLKEGDAIGDFMKPDRIIVGLNDPEGQAVFRDLYGPFVLDDQGKLLFMDRRSSELTKYGANSMLATRISFMNELSLLCERLGADIDKVRQGIGTDPRIGKKFLYAGPGYGGSCFPKDVAALLKTGEKNAVELEVLNAVTRANVAQKNRAADKIIAHFKDLNGKRIAVWGLAFKPGTDDVREAPAKTIIQKLLDQGAYVVAHDPQGQGNFAREFGDHERLVYADSSYEALRGADAMVLVTEWSEYRRPNWDKAADMMAGKVVFDLRNQYQSQELHDRGYHYECMGRPDSKLLS</sequence>
<dbReference type="SUPFAM" id="SSF51735">
    <property type="entry name" value="NAD(P)-binding Rossmann-fold domains"/>
    <property type="match status" value="1"/>
</dbReference>
<dbReference type="InterPro" id="IPR036220">
    <property type="entry name" value="UDP-Glc/GDP-Man_DH_C_sf"/>
</dbReference>
<feature type="binding site" evidence="11">
    <location>
        <position position="35"/>
    </location>
    <ligand>
        <name>NAD(+)</name>
        <dbReference type="ChEBI" id="CHEBI:57540"/>
    </ligand>
</feature>
<feature type="binding site" evidence="10">
    <location>
        <begin position="155"/>
        <end position="158"/>
    </location>
    <ligand>
        <name>substrate</name>
    </ligand>
</feature>
<dbReference type="SMART" id="SM00984">
    <property type="entry name" value="UDPG_MGDP_dh_C"/>
    <property type="match status" value="1"/>
</dbReference>
<evidence type="ECO:0000256" key="4">
    <source>
        <dbReference type="ARBA" id="ARBA00015132"/>
    </source>
</evidence>
<gene>
    <name evidence="13" type="ORF">SAMN06296036_107128</name>
</gene>
<dbReference type="InterPro" id="IPR008927">
    <property type="entry name" value="6-PGluconate_DH-like_C_sf"/>
</dbReference>
<dbReference type="InterPro" id="IPR036291">
    <property type="entry name" value="NAD(P)-bd_dom_sf"/>
</dbReference>
<feature type="binding site" evidence="11">
    <location>
        <position position="30"/>
    </location>
    <ligand>
        <name>NAD(+)</name>
        <dbReference type="ChEBI" id="CHEBI:57540"/>
    </ligand>
</feature>
<dbReference type="InterPro" id="IPR001732">
    <property type="entry name" value="UDP-Glc/GDP-Man_DH_N"/>
</dbReference>
<feature type="domain" description="UDP-glucose/GDP-mannose dehydrogenase C-terminal" evidence="12">
    <location>
        <begin position="320"/>
        <end position="424"/>
    </location>
</feature>
<dbReference type="Gene3D" id="3.40.50.720">
    <property type="entry name" value="NAD(P)-binding Rossmann-like Domain"/>
    <property type="match status" value="2"/>
</dbReference>
<feature type="binding site" evidence="11">
    <location>
        <position position="270"/>
    </location>
    <ligand>
        <name>NAD(+)</name>
        <dbReference type="ChEBI" id="CHEBI:57540"/>
    </ligand>
</feature>
<comment type="similarity">
    <text evidence="2 8">Belongs to the UDP-glucose/GDP-mannose dehydrogenase family.</text>
</comment>
<dbReference type="UniPathway" id="UPA00038">
    <property type="reaction ID" value="UER00491"/>
</dbReference>
<evidence type="ECO:0000256" key="9">
    <source>
        <dbReference type="PIRSR" id="PIRSR500134-1"/>
    </source>
</evidence>
<dbReference type="GO" id="GO:0051287">
    <property type="term" value="F:NAD binding"/>
    <property type="evidence" value="ECO:0007669"/>
    <property type="project" value="InterPro"/>
</dbReference>
<feature type="binding site" evidence="10">
    <location>
        <position position="211"/>
    </location>
    <ligand>
        <name>substrate</name>
    </ligand>
</feature>
<organism evidence="13 14">
    <name type="scientific">Pseudobacteriovorax antillogorgiicola</name>
    <dbReference type="NCBI Taxonomy" id="1513793"/>
    <lineage>
        <taxon>Bacteria</taxon>
        <taxon>Pseudomonadati</taxon>
        <taxon>Bdellovibrionota</taxon>
        <taxon>Oligoflexia</taxon>
        <taxon>Oligoflexales</taxon>
        <taxon>Pseudobacteriovoracaceae</taxon>
        <taxon>Pseudobacteriovorax</taxon>
    </lineage>
</organism>
<proteinExistence type="inferred from homology"/>
<evidence type="ECO:0000256" key="7">
    <source>
        <dbReference type="ARBA" id="ARBA00047473"/>
    </source>
</evidence>
<dbReference type="InterPro" id="IPR017476">
    <property type="entry name" value="UDP-Glc/GDP-Man"/>
</dbReference>
<dbReference type="RefSeq" id="WP_132318422.1">
    <property type="nucleotide sequence ID" value="NZ_FWZT01000007.1"/>
</dbReference>
<evidence type="ECO:0000256" key="10">
    <source>
        <dbReference type="PIRSR" id="PIRSR500134-2"/>
    </source>
</evidence>
<keyword evidence="5 8" id="KW-0560">Oxidoreductase</keyword>
<dbReference type="PIRSF" id="PIRSF000124">
    <property type="entry name" value="UDPglc_GDPman_dh"/>
    <property type="match status" value="1"/>
</dbReference>
<feature type="binding site" evidence="11">
    <location>
        <position position="158"/>
    </location>
    <ligand>
        <name>NAD(+)</name>
        <dbReference type="ChEBI" id="CHEBI:57540"/>
    </ligand>
</feature>
<evidence type="ECO:0000256" key="8">
    <source>
        <dbReference type="PIRNR" id="PIRNR000124"/>
    </source>
</evidence>
<comment type="catalytic activity">
    <reaction evidence="7 8">
        <text>UDP-alpha-D-glucose + 2 NAD(+) + H2O = UDP-alpha-D-glucuronate + 2 NADH + 3 H(+)</text>
        <dbReference type="Rhea" id="RHEA:23596"/>
        <dbReference type="ChEBI" id="CHEBI:15377"/>
        <dbReference type="ChEBI" id="CHEBI:15378"/>
        <dbReference type="ChEBI" id="CHEBI:57540"/>
        <dbReference type="ChEBI" id="CHEBI:57945"/>
        <dbReference type="ChEBI" id="CHEBI:58052"/>
        <dbReference type="ChEBI" id="CHEBI:58885"/>
        <dbReference type="EC" id="1.1.1.22"/>
    </reaction>
</comment>
<dbReference type="Pfam" id="PF00984">
    <property type="entry name" value="UDPG_MGDP_dh"/>
    <property type="match status" value="1"/>
</dbReference>
<dbReference type="OrthoDB" id="5292289at2"/>
<evidence type="ECO:0000256" key="2">
    <source>
        <dbReference type="ARBA" id="ARBA00006601"/>
    </source>
</evidence>
<protein>
    <recommendedName>
        <fullName evidence="4 8">UDP-glucose 6-dehydrogenase</fullName>
        <ecNumber evidence="3 8">1.1.1.22</ecNumber>
    </recommendedName>
</protein>
<dbReference type="GO" id="GO:0000271">
    <property type="term" value="P:polysaccharide biosynthetic process"/>
    <property type="evidence" value="ECO:0007669"/>
    <property type="project" value="InterPro"/>
</dbReference>
<dbReference type="PIRSF" id="PIRSF500134">
    <property type="entry name" value="UDPglc_DH_bac"/>
    <property type="match status" value="1"/>
</dbReference>
<dbReference type="NCBIfam" id="TIGR03026">
    <property type="entry name" value="NDP-sugDHase"/>
    <property type="match status" value="1"/>
</dbReference>
<dbReference type="PANTHER" id="PTHR43750:SF3">
    <property type="entry name" value="UDP-GLUCOSE 6-DEHYDROGENASE TUAD"/>
    <property type="match status" value="1"/>
</dbReference>
<dbReference type="EMBL" id="FWZT01000007">
    <property type="protein sequence ID" value="SMF21715.1"/>
    <property type="molecule type" value="Genomic_DNA"/>
</dbReference>
<dbReference type="SUPFAM" id="SSF48179">
    <property type="entry name" value="6-phosphogluconate dehydrogenase C-terminal domain-like"/>
    <property type="match status" value="1"/>
</dbReference>
<feature type="binding site" evidence="11">
    <location>
        <position position="86"/>
    </location>
    <ligand>
        <name>NAD(+)</name>
        <dbReference type="ChEBI" id="CHEBI:57540"/>
    </ligand>
</feature>
<dbReference type="Gene3D" id="1.20.5.100">
    <property type="entry name" value="Cytochrome c1, transmembrane anchor, C-terminal"/>
    <property type="match status" value="1"/>
</dbReference>